<keyword evidence="2" id="KW-1185">Reference proteome</keyword>
<accession>A0ABN9UYN1</accession>
<name>A0ABN9UYN1_9DINO</name>
<feature type="non-terminal residue" evidence="1">
    <location>
        <position position="197"/>
    </location>
</feature>
<dbReference type="EMBL" id="CAUYUJ010016449">
    <property type="protein sequence ID" value="CAK0865413.1"/>
    <property type="molecule type" value="Genomic_DNA"/>
</dbReference>
<evidence type="ECO:0000313" key="2">
    <source>
        <dbReference type="Proteomes" id="UP001189429"/>
    </source>
</evidence>
<gene>
    <name evidence="1" type="ORF">PCOR1329_LOCUS52940</name>
</gene>
<feature type="non-terminal residue" evidence="1">
    <location>
        <position position="1"/>
    </location>
</feature>
<reference evidence="1" key="1">
    <citation type="submission" date="2023-10" db="EMBL/GenBank/DDBJ databases">
        <authorList>
            <person name="Chen Y."/>
            <person name="Shah S."/>
            <person name="Dougan E. K."/>
            <person name="Thang M."/>
            <person name="Chan C."/>
        </authorList>
    </citation>
    <scope>NUCLEOTIDE SEQUENCE [LARGE SCALE GENOMIC DNA]</scope>
</reference>
<protein>
    <submittedName>
        <fullName evidence="1">Uncharacterized protein</fullName>
    </submittedName>
</protein>
<evidence type="ECO:0000313" key="1">
    <source>
        <dbReference type="EMBL" id="CAK0865413.1"/>
    </source>
</evidence>
<proteinExistence type="predicted"/>
<organism evidence="1 2">
    <name type="scientific">Prorocentrum cordatum</name>
    <dbReference type="NCBI Taxonomy" id="2364126"/>
    <lineage>
        <taxon>Eukaryota</taxon>
        <taxon>Sar</taxon>
        <taxon>Alveolata</taxon>
        <taxon>Dinophyceae</taxon>
        <taxon>Prorocentrales</taxon>
        <taxon>Prorocentraceae</taxon>
        <taxon>Prorocentrum</taxon>
    </lineage>
</organism>
<comment type="caution">
    <text evidence="1">The sequence shown here is derived from an EMBL/GenBank/DDBJ whole genome shotgun (WGS) entry which is preliminary data.</text>
</comment>
<dbReference type="Proteomes" id="UP001189429">
    <property type="component" value="Unassembled WGS sequence"/>
</dbReference>
<sequence>ARAHAYTSHLRNVMEALAKQLATLDSGPASKRRAAGSAGADAQIRELAAATAKTAAGIDGEVRRLKGFLETTALVPEEHPHMSGLQQTGRDYDAESKTLKEAKDVESLQKMMPSHERAWVDQANQVVKDGSVPDAHKPLLKQSHATTSLRGVQMEVTRAIGGNPKTELKSGAPTRNPNARSVIAELVNMGEFQGRIE</sequence>